<protein>
    <submittedName>
        <fullName evidence="3">MbtH family protein</fullName>
    </submittedName>
</protein>
<keyword evidence="4" id="KW-1185">Reference proteome</keyword>
<feature type="domain" description="MbtH-like" evidence="1">
    <location>
        <begin position="3"/>
        <end position="53"/>
    </location>
</feature>
<dbReference type="InterPro" id="IPR038020">
    <property type="entry name" value="MbtH-like_sf"/>
</dbReference>
<dbReference type="AlphaFoldDB" id="A0AA90JZF5"/>
<dbReference type="PANTHER" id="PTHR38444">
    <property type="entry name" value="ENTEROBACTIN BIOSYNTHESIS PROTEIN YBDZ"/>
    <property type="match status" value="1"/>
</dbReference>
<dbReference type="Gene3D" id="3.90.820.10">
    <property type="entry name" value="Structural Genomics, Unknown Function 30-nov-00 1gh9 Mol_id"/>
    <property type="match status" value="1"/>
</dbReference>
<evidence type="ECO:0000313" key="4">
    <source>
        <dbReference type="Proteomes" id="UP001156398"/>
    </source>
</evidence>
<dbReference type="InterPro" id="IPR037407">
    <property type="entry name" value="MLP_fam"/>
</dbReference>
<evidence type="ECO:0000313" key="2">
    <source>
        <dbReference type="EMBL" id="MDI5963339.1"/>
    </source>
</evidence>
<comment type="caution">
    <text evidence="3">The sequence shown here is derived from an EMBL/GenBank/DDBJ whole genome shotgun (WGS) entry which is preliminary data.</text>
</comment>
<dbReference type="GO" id="GO:0019290">
    <property type="term" value="P:siderophore biosynthetic process"/>
    <property type="evidence" value="ECO:0007669"/>
    <property type="project" value="TreeGrafter"/>
</dbReference>
<dbReference type="SUPFAM" id="SSF160582">
    <property type="entry name" value="MbtH-like"/>
    <property type="match status" value="1"/>
</dbReference>
<dbReference type="SMART" id="SM00923">
    <property type="entry name" value="MbtH"/>
    <property type="match status" value="1"/>
</dbReference>
<dbReference type="Proteomes" id="UP001156398">
    <property type="component" value="Unassembled WGS sequence"/>
</dbReference>
<evidence type="ECO:0000313" key="3">
    <source>
        <dbReference type="EMBL" id="MDI5972011.1"/>
    </source>
</evidence>
<dbReference type="RefSeq" id="WP_271314165.1">
    <property type="nucleotide sequence ID" value="NZ_JAAGKO020000013.1"/>
</dbReference>
<proteinExistence type="predicted"/>
<dbReference type="Pfam" id="PF03621">
    <property type="entry name" value="MbtH"/>
    <property type="match status" value="1"/>
</dbReference>
<gene>
    <name evidence="2" type="ORF">POF43_011570</name>
    <name evidence="3" type="ORF">POF50_022180</name>
</gene>
<dbReference type="EMBL" id="JAAGKO020000013">
    <property type="protein sequence ID" value="MDI5963339.1"/>
    <property type="molecule type" value="Genomic_DNA"/>
</dbReference>
<dbReference type="GO" id="GO:0005829">
    <property type="term" value="C:cytosol"/>
    <property type="evidence" value="ECO:0007669"/>
    <property type="project" value="TreeGrafter"/>
</dbReference>
<accession>A0AA90JZF5</accession>
<dbReference type="PANTHER" id="PTHR38444:SF1">
    <property type="entry name" value="ENTEROBACTIN BIOSYNTHESIS PROTEIN YBDZ"/>
    <property type="match status" value="1"/>
</dbReference>
<name>A0AA90JZF5_9ACTN</name>
<reference evidence="3 4" key="1">
    <citation type="submission" date="2023-05" db="EMBL/GenBank/DDBJ databases">
        <title>Streptantibioticus silvisoli sp. nov., acidotolerant actinomycetes 1 from pine litter.</title>
        <authorList>
            <person name="Swiecimska M."/>
            <person name="Golinska P."/>
            <person name="Sangal V."/>
            <person name="Wachnowicz B."/>
            <person name="Goodfellow M."/>
        </authorList>
    </citation>
    <scope>NUCLEOTIDE SEQUENCE</scope>
    <source>
        <strain evidence="3">SL13</strain>
        <strain evidence="2 4">SL54</strain>
    </source>
</reference>
<evidence type="ECO:0000259" key="1">
    <source>
        <dbReference type="SMART" id="SM00923"/>
    </source>
</evidence>
<dbReference type="EMBL" id="JABXJJ020000027">
    <property type="protein sequence ID" value="MDI5972011.1"/>
    <property type="molecule type" value="Genomic_DNA"/>
</dbReference>
<dbReference type="InterPro" id="IPR005153">
    <property type="entry name" value="MbtH-like_dom"/>
</dbReference>
<sequence length="68" mass="7586">MTNPFDDTEGTFLVVVNDENQHSLWPSFADVPAGWTVARGEGSREEALAYVEEHWTDIRPSSLVASYS</sequence>
<organism evidence="3">
    <name type="scientific">Streptantibioticus silvisoli</name>
    <dbReference type="NCBI Taxonomy" id="2705255"/>
    <lineage>
        <taxon>Bacteria</taxon>
        <taxon>Bacillati</taxon>
        <taxon>Actinomycetota</taxon>
        <taxon>Actinomycetes</taxon>
        <taxon>Kitasatosporales</taxon>
        <taxon>Streptomycetaceae</taxon>
        <taxon>Streptantibioticus</taxon>
    </lineage>
</organism>